<proteinExistence type="predicted"/>
<evidence type="ECO:0000313" key="1">
    <source>
        <dbReference type="EMBL" id="PSV09383.1"/>
    </source>
</evidence>
<dbReference type="Proteomes" id="UP000240530">
    <property type="component" value="Unassembled WGS sequence"/>
</dbReference>
<dbReference type="RefSeq" id="WP_107185625.1">
    <property type="nucleotide sequence ID" value="NZ_JAWQGC010000001.1"/>
</dbReference>
<reference evidence="1 2" key="1">
    <citation type="submission" date="2018-03" db="EMBL/GenBank/DDBJ databases">
        <title>Whole genome sequencing of Histamine producing bacteria.</title>
        <authorList>
            <person name="Butler K."/>
        </authorList>
    </citation>
    <scope>NUCLEOTIDE SEQUENCE [LARGE SCALE GENOMIC DNA]</scope>
    <source>
        <strain evidence="1 2">Res.4.1</strain>
    </source>
</reference>
<organism evidence="1 2">
    <name type="scientific">Photobacterium leiognathi subsp. mandapamensis</name>
    <name type="common">Photobacterium mandapamensis</name>
    <dbReference type="NCBI Taxonomy" id="48408"/>
    <lineage>
        <taxon>Bacteria</taxon>
        <taxon>Pseudomonadati</taxon>
        <taxon>Pseudomonadota</taxon>
        <taxon>Gammaproteobacteria</taxon>
        <taxon>Vibrionales</taxon>
        <taxon>Vibrionaceae</taxon>
        <taxon>Photobacterium</taxon>
    </lineage>
</organism>
<dbReference type="AlphaFoldDB" id="A0A2T3KSI0"/>
<dbReference type="InterPro" id="IPR021747">
    <property type="entry name" value="DUF3313"/>
</dbReference>
<evidence type="ECO:0008006" key="3">
    <source>
        <dbReference type="Google" id="ProtNLM"/>
    </source>
</evidence>
<gene>
    <name evidence="1" type="ORF">C0W93_15410</name>
</gene>
<protein>
    <recommendedName>
        <fullName evidence="3">DUF3313 domain-containing protein</fullName>
    </recommendedName>
</protein>
<evidence type="ECO:0000313" key="2">
    <source>
        <dbReference type="Proteomes" id="UP000240530"/>
    </source>
</evidence>
<name>A0A2T3KSI0_PHOLD</name>
<dbReference type="Pfam" id="PF11769">
    <property type="entry name" value="DUF3313"/>
    <property type="match status" value="1"/>
</dbReference>
<sequence length="213" mass="24143">MMLVKWCVIFLIVGLQTGCAFFPRDVAINVEGKSTLHLTPQDYDKLYISPVQVTQASDRQVSKRIVNRLERSIHDDLHTKFSDSIKVVESVDDRTLQLDVALAKVHTSLEDMSIGELFPYRAALEGMILVLGERDRDVHIAAQYRLKDANTQELLAERETLFTLEAVLENDEAHLQYHELQSLKPKIQQDIVLFATQVAASHINTQTTDSKTP</sequence>
<comment type="caution">
    <text evidence="1">The sequence shown here is derived from an EMBL/GenBank/DDBJ whole genome shotgun (WGS) entry which is preliminary data.</text>
</comment>
<accession>A0A2T3KSI0</accession>
<dbReference type="EMBL" id="PYNS01000019">
    <property type="protein sequence ID" value="PSV09383.1"/>
    <property type="molecule type" value="Genomic_DNA"/>
</dbReference>